<dbReference type="Proteomes" id="UP000198942">
    <property type="component" value="Unassembled WGS sequence"/>
</dbReference>
<dbReference type="EMBL" id="FOCL01000001">
    <property type="protein sequence ID" value="SEM78117.1"/>
    <property type="molecule type" value="Genomic_DNA"/>
</dbReference>
<keyword evidence="2" id="KW-1185">Reference proteome</keyword>
<protein>
    <submittedName>
        <fullName evidence="1">Uncharacterized protein</fullName>
    </submittedName>
</protein>
<sequence>MLHIVVAVNIYSSMNPLFFQLEQGYPLMVIPDTAAHLNGHTIITHTYSIFLDIGAGNPLISRSKESTLHLERINDPEYFGYITFELPGKLFTYTADGQRELNNDEVQEVIEHLSDIRDNPALWNQLKDN</sequence>
<accession>A0A1H8B8A0</accession>
<dbReference type="RefSeq" id="WP_091207883.1">
    <property type="nucleotide sequence ID" value="NZ_FOCL01000001.1"/>
</dbReference>
<dbReference type="AlphaFoldDB" id="A0A1H8B8A0"/>
<dbReference type="STRING" id="551995.SAMN05192574_101792"/>
<gene>
    <name evidence="1" type="ORF">SAMN05192574_101792</name>
</gene>
<evidence type="ECO:0000313" key="2">
    <source>
        <dbReference type="Proteomes" id="UP000198942"/>
    </source>
</evidence>
<organism evidence="1 2">
    <name type="scientific">Mucilaginibacter gossypiicola</name>
    <dbReference type="NCBI Taxonomy" id="551995"/>
    <lineage>
        <taxon>Bacteria</taxon>
        <taxon>Pseudomonadati</taxon>
        <taxon>Bacteroidota</taxon>
        <taxon>Sphingobacteriia</taxon>
        <taxon>Sphingobacteriales</taxon>
        <taxon>Sphingobacteriaceae</taxon>
        <taxon>Mucilaginibacter</taxon>
    </lineage>
</organism>
<proteinExistence type="predicted"/>
<reference evidence="2" key="1">
    <citation type="submission" date="2016-10" db="EMBL/GenBank/DDBJ databases">
        <authorList>
            <person name="Varghese N."/>
            <person name="Submissions S."/>
        </authorList>
    </citation>
    <scope>NUCLEOTIDE SEQUENCE [LARGE SCALE GENOMIC DNA]</scope>
    <source>
        <strain evidence="2">Gh-48</strain>
    </source>
</reference>
<name>A0A1H8B8A0_9SPHI</name>
<evidence type="ECO:0000313" key="1">
    <source>
        <dbReference type="EMBL" id="SEM78117.1"/>
    </source>
</evidence>
<dbReference type="OrthoDB" id="799157at2"/>